<evidence type="ECO:0000313" key="2">
    <source>
        <dbReference type="Proteomes" id="UP000001072"/>
    </source>
</evidence>
<dbReference type="Proteomes" id="UP000001072">
    <property type="component" value="Unassembled WGS sequence"/>
</dbReference>
<protein>
    <submittedName>
        <fullName evidence="1">Uncharacterized protein</fullName>
    </submittedName>
</protein>
<name>F4S1D8_MELLP</name>
<gene>
    <name evidence="1" type="ORF">MELLADRAFT_92060</name>
</gene>
<sequence>MSLVHTITSATASCNIQTPPTPITSRLTSGANHCWINCSFYDSFLGFCSSRNQIQYSSQPRIDCLSIVSRIDHSLQVCFCLVPLKPIIATLSLI</sequence>
<organism evidence="2">
    <name type="scientific">Melampsora larici-populina (strain 98AG31 / pathotype 3-4-7)</name>
    <name type="common">Poplar leaf rust fungus</name>
    <dbReference type="NCBI Taxonomy" id="747676"/>
    <lineage>
        <taxon>Eukaryota</taxon>
        <taxon>Fungi</taxon>
        <taxon>Dikarya</taxon>
        <taxon>Basidiomycota</taxon>
        <taxon>Pucciniomycotina</taxon>
        <taxon>Pucciniomycetes</taxon>
        <taxon>Pucciniales</taxon>
        <taxon>Melampsoraceae</taxon>
        <taxon>Melampsora</taxon>
    </lineage>
</organism>
<dbReference type="AlphaFoldDB" id="F4S1D8"/>
<accession>F4S1D8</accession>
<dbReference type="GeneID" id="18936112"/>
<dbReference type="VEuPathDB" id="FungiDB:MELLADRAFT_92060"/>
<dbReference type="RefSeq" id="XP_007415168.1">
    <property type="nucleotide sequence ID" value="XM_007415106.1"/>
</dbReference>
<proteinExistence type="predicted"/>
<dbReference type="HOGENOM" id="CLU_2386624_0_0_1"/>
<dbReference type="KEGG" id="mlr:MELLADRAFT_92060"/>
<reference evidence="2" key="1">
    <citation type="journal article" date="2011" name="Proc. Natl. Acad. Sci. U.S.A.">
        <title>Obligate biotrophy features unraveled by the genomic analysis of rust fungi.</title>
        <authorList>
            <person name="Duplessis S."/>
            <person name="Cuomo C.A."/>
            <person name="Lin Y.-C."/>
            <person name="Aerts A."/>
            <person name="Tisserant E."/>
            <person name="Veneault-Fourrey C."/>
            <person name="Joly D.L."/>
            <person name="Hacquard S."/>
            <person name="Amselem J."/>
            <person name="Cantarel B.L."/>
            <person name="Chiu R."/>
            <person name="Coutinho P.M."/>
            <person name="Feau N."/>
            <person name="Field M."/>
            <person name="Frey P."/>
            <person name="Gelhaye E."/>
            <person name="Goldberg J."/>
            <person name="Grabherr M.G."/>
            <person name="Kodira C.D."/>
            <person name="Kohler A."/>
            <person name="Kuees U."/>
            <person name="Lindquist E.A."/>
            <person name="Lucas S.M."/>
            <person name="Mago R."/>
            <person name="Mauceli E."/>
            <person name="Morin E."/>
            <person name="Murat C."/>
            <person name="Pangilinan J.L."/>
            <person name="Park R."/>
            <person name="Pearson M."/>
            <person name="Quesneville H."/>
            <person name="Rouhier N."/>
            <person name="Sakthikumar S."/>
            <person name="Salamov A.A."/>
            <person name="Schmutz J."/>
            <person name="Selles B."/>
            <person name="Shapiro H."/>
            <person name="Tanguay P."/>
            <person name="Tuskan G.A."/>
            <person name="Henrissat B."/>
            <person name="Van de Peer Y."/>
            <person name="Rouze P."/>
            <person name="Ellis J.G."/>
            <person name="Dodds P.N."/>
            <person name="Schein J.E."/>
            <person name="Zhong S."/>
            <person name="Hamelin R.C."/>
            <person name="Grigoriev I.V."/>
            <person name="Szabo L.J."/>
            <person name="Martin F."/>
        </authorList>
    </citation>
    <scope>NUCLEOTIDE SEQUENCE [LARGE SCALE GENOMIC DNA]</scope>
    <source>
        <strain evidence="2">98AG31 / pathotype 3-4-7</strain>
    </source>
</reference>
<dbReference type="InParanoid" id="F4S1D8"/>
<keyword evidence="2" id="KW-1185">Reference proteome</keyword>
<dbReference type="EMBL" id="GL883137">
    <property type="protein sequence ID" value="EGG01577.1"/>
    <property type="molecule type" value="Genomic_DNA"/>
</dbReference>
<evidence type="ECO:0000313" key="1">
    <source>
        <dbReference type="EMBL" id="EGG01577.1"/>
    </source>
</evidence>